<dbReference type="EMBL" id="JAZAVJ010000250">
    <property type="protein sequence ID" value="KAK7403364.1"/>
    <property type="molecule type" value="Genomic_DNA"/>
</dbReference>
<feature type="region of interest" description="Disordered" evidence="1">
    <location>
        <begin position="85"/>
        <end position="105"/>
    </location>
</feature>
<keyword evidence="3" id="KW-1185">Reference proteome</keyword>
<organism evidence="2 3">
    <name type="scientific">Neonectria punicea</name>
    <dbReference type="NCBI Taxonomy" id="979145"/>
    <lineage>
        <taxon>Eukaryota</taxon>
        <taxon>Fungi</taxon>
        <taxon>Dikarya</taxon>
        <taxon>Ascomycota</taxon>
        <taxon>Pezizomycotina</taxon>
        <taxon>Sordariomycetes</taxon>
        <taxon>Hypocreomycetidae</taxon>
        <taxon>Hypocreales</taxon>
        <taxon>Nectriaceae</taxon>
        <taxon>Neonectria</taxon>
    </lineage>
</organism>
<feature type="region of interest" description="Disordered" evidence="1">
    <location>
        <begin position="1"/>
        <end position="27"/>
    </location>
</feature>
<gene>
    <name evidence="2" type="ORF">QQX98_010885</name>
</gene>
<name>A0ABR1GNG0_9HYPO</name>
<sequence>MDSHRPLCTRQPHPKIQPSRHASTEITEEEAAVLREGPTSLSAHSTRAVNLLDEMAISDEQGKYSMETQELVDLLRRTVKAITTQPAPPRDLSNSIRLQRKPEGCGMPPIEASVAAIRIAQGISPSAALAYMGCLG</sequence>
<evidence type="ECO:0000313" key="3">
    <source>
        <dbReference type="Proteomes" id="UP001498476"/>
    </source>
</evidence>
<proteinExistence type="predicted"/>
<dbReference type="Proteomes" id="UP001498476">
    <property type="component" value="Unassembled WGS sequence"/>
</dbReference>
<protein>
    <submittedName>
        <fullName evidence="2">Uncharacterized protein</fullName>
    </submittedName>
</protein>
<evidence type="ECO:0000256" key="1">
    <source>
        <dbReference type="SAM" id="MobiDB-lite"/>
    </source>
</evidence>
<evidence type="ECO:0000313" key="2">
    <source>
        <dbReference type="EMBL" id="KAK7403364.1"/>
    </source>
</evidence>
<accession>A0ABR1GNG0</accession>
<comment type="caution">
    <text evidence="2">The sequence shown here is derived from an EMBL/GenBank/DDBJ whole genome shotgun (WGS) entry which is preliminary data.</text>
</comment>
<reference evidence="2 3" key="1">
    <citation type="journal article" date="2025" name="Microbiol. Resour. Announc.">
        <title>Draft genome sequences for Neonectria magnoliae and Neonectria punicea, canker pathogens of Liriodendron tulipifera and Acer saccharum in West Virginia.</title>
        <authorList>
            <person name="Petronek H.M."/>
            <person name="Kasson M.T."/>
            <person name="Metheny A.M."/>
            <person name="Stauder C.M."/>
            <person name="Lovett B."/>
            <person name="Lynch S.C."/>
            <person name="Garnas J.R."/>
            <person name="Kasson L.R."/>
            <person name="Stajich J.E."/>
        </authorList>
    </citation>
    <scope>NUCLEOTIDE SEQUENCE [LARGE SCALE GENOMIC DNA]</scope>
    <source>
        <strain evidence="2 3">NRRL 64653</strain>
    </source>
</reference>